<dbReference type="InterPro" id="IPR025110">
    <property type="entry name" value="AMP-bd_C"/>
</dbReference>
<dbReference type="SUPFAM" id="SSF56801">
    <property type="entry name" value="Acetyl-CoA synthetase-like"/>
    <property type="match status" value="1"/>
</dbReference>
<reference evidence="5 6" key="1">
    <citation type="submission" date="2016-10" db="EMBL/GenBank/DDBJ databases">
        <authorList>
            <person name="de Groot N.N."/>
        </authorList>
    </citation>
    <scope>NUCLEOTIDE SEQUENCE [LARGE SCALE GENOMIC DNA]</scope>
    <source>
        <strain evidence="5 6">CGMCC 1.11030</strain>
    </source>
</reference>
<dbReference type="PANTHER" id="PTHR43201">
    <property type="entry name" value="ACYL-COA SYNTHETASE"/>
    <property type="match status" value="1"/>
</dbReference>
<dbReference type="InterPro" id="IPR045851">
    <property type="entry name" value="AMP-bd_C_sf"/>
</dbReference>
<feature type="domain" description="AMP-binding enzyme C-terminal" evidence="4">
    <location>
        <begin position="421"/>
        <end position="496"/>
    </location>
</feature>
<name>A0A1I3E6Z6_9RHOB</name>
<feature type="domain" description="AMP-dependent synthetase/ligase" evidence="3">
    <location>
        <begin position="18"/>
        <end position="371"/>
    </location>
</feature>
<evidence type="ECO:0000259" key="4">
    <source>
        <dbReference type="Pfam" id="PF13193"/>
    </source>
</evidence>
<evidence type="ECO:0000256" key="1">
    <source>
        <dbReference type="ARBA" id="ARBA00006432"/>
    </source>
</evidence>
<evidence type="ECO:0000313" key="5">
    <source>
        <dbReference type="EMBL" id="SFH94623.1"/>
    </source>
</evidence>
<gene>
    <name evidence="5" type="ORF">SAMN05216258_103215</name>
</gene>
<dbReference type="Pfam" id="PF13193">
    <property type="entry name" value="AMP-binding_C"/>
    <property type="match status" value="1"/>
</dbReference>
<dbReference type="Gene3D" id="3.30.300.30">
    <property type="match status" value="1"/>
</dbReference>
<proteinExistence type="inferred from homology"/>
<dbReference type="RefSeq" id="WP_092859010.1">
    <property type="nucleotide sequence ID" value="NZ_FOQH01000003.1"/>
</dbReference>
<evidence type="ECO:0000256" key="2">
    <source>
        <dbReference type="ARBA" id="ARBA00022598"/>
    </source>
</evidence>
<sequence length="514" mass="54541">MDRALGKMLPGSLLSTAAIRGGERTAVVCAGTGRRASYAELDARANRLGNALAAAGFAKGDVLAFLISNRTEIVEVYFALARAGIVGVPLNYRLAPPELDGLMAAMGARGLIYEDRFAAAAGTCAHGRDLRVRIGAADGDASARDYEAFLADGAPTPPPVEVEEADPFYFNLTSGTTGLPKSYLLSHYNNATLAPMFIGFDCTPGDVMMTVFPAFGRVGFAWIGAAMVYQAPNVLMNFDPVAVLKAIEAERATIVNLVPTMAAMLLTAQAEVQADLSSLRAVVFAGSSLPEPIRRATEASLCPNVYEYYGMQETGALVASTPEDRRRAPGSVGRAVLFADVKVVDDEGRDLPAGETGEIVGRSPNATTAYFQNPEKTAETFRNGWIHTGDLGSIDAEGYLTIRGRKKDMIVTGGQNVHAAEVEEVLLDHPAVQDAAVFALPHPMWGEAVTALIVATPGAVDAAALEAHCRARMAGFKTPKRFLFDTEALPRTPTGKVQKFLLVERFSVAEPAEG</sequence>
<dbReference type="InterPro" id="IPR020845">
    <property type="entry name" value="AMP-binding_CS"/>
</dbReference>
<evidence type="ECO:0000259" key="3">
    <source>
        <dbReference type="Pfam" id="PF00501"/>
    </source>
</evidence>
<dbReference type="Proteomes" id="UP000199377">
    <property type="component" value="Unassembled WGS sequence"/>
</dbReference>
<organism evidence="5 6">
    <name type="scientific">Albimonas pacifica</name>
    <dbReference type="NCBI Taxonomy" id="1114924"/>
    <lineage>
        <taxon>Bacteria</taxon>
        <taxon>Pseudomonadati</taxon>
        <taxon>Pseudomonadota</taxon>
        <taxon>Alphaproteobacteria</taxon>
        <taxon>Rhodobacterales</taxon>
        <taxon>Paracoccaceae</taxon>
        <taxon>Albimonas</taxon>
    </lineage>
</organism>
<dbReference type="PANTHER" id="PTHR43201:SF5">
    <property type="entry name" value="MEDIUM-CHAIN ACYL-COA LIGASE ACSF2, MITOCHONDRIAL"/>
    <property type="match status" value="1"/>
</dbReference>
<keyword evidence="2" id="KW-0436">Ligase</keyword>
<evidence type="ECO:0000313" key="6">
    <source>
        <dbReference type="Proteomes" id="UP000199377"/>
    </source>
</evidence>
<dbReference type="PROSITE" id="PS00455">
    <property type="entry name" value="AMP_BINDING"/>
    <property type="match status" value="1"/>
</dbReference>
<keyword evidence="6" id="KW-1185">Reference proteome</keyword>
<dbReference type="InterPro" id="IPR042099">
    <property type="entry name" value="ANL_N_sf"/>
</dbReference>
<dbReference type="Pfam" id="PF00501">
    <property type="entry name" value="AMP-binding"/>
    <property type="match status" value="1"/>
</dbReference>
<dbReference type="STRING" id="1114924.SAMN05216258_103215"/>
<dbReference type="GO" id="GO:0006631">
    <property type="term" value="P:fatty acid metabolic process"/>
    <property type="evidence" value="ECO:0007669"/>
    <property type="project" value="TreeGrafter"/>
</dbReference>
<dbReference type="Gene3D" id="3.40.50.12780">
    <property type="entry name" value="N-terminal domain of ligase-like"/>
    <property type="match status" value="1"/>
</dbReference>
<accession>A0A1I3E6Z6</accession>
<dbReference type="AlphaFoldDB" id="A0A1I3E6Z6"/>
<dbReference type="EMBL" id="FOQH01000003">
    <property type="protein sequence ID" value="SFH94623.1"/>
    <property type="molecule type" value="Genomic_DNA"/>
</dbReference>
<protein>
    <submittedName>
        <fullName evidence="5">Fatty-acyl-CoA synthase</fullName>
    </submittedName>
</protein>
<dbReference type="OrthoDB" id="9803968at2"/>
<dbReference type="GO" id="GO:0031956">
    <property type="term" value="F:medium-chain fatty acid-CoA ligase activity"/>
    <property type="evidence" value="ECO:0007669"/>
    <property type="project" value="TreeGrafter"/>
</dbReference>
<comment type="similarity">
    <text evidence="1">Belongs to the ATP-dependent AMP-binding enzyme family.</text>
</comment>
<dbReference type="InterPro" id="IPR000873">
    <property type="entry name" value="AMP-dep_synth/lig_dom"/>
</dbReference>